<feature type="compositionally biased region" description="Basic and acidic residues" evidence="1">
    <location>
        <begin position="29"/>
        <end position="39"/>
    </location>
</feature>
<protein>
    <submittedName>
        <fullName evidence="2">Uncharacterized protein</fullName>
    </submittedName>
</protein>
<dbReference type="GeneID" id="19203438"/>
<name>A0A5M3MMS4_CONPW</name>
<sequence length="167" mass="17655">MAHCEKARGWGDVSEHGPKEAASAGQHAGEMEKRQRHVDSVVVRTPSQTGRARGRGESGSAYETNSDDEEDGGATPMFSLRGSSFMKLIAGTTGPAKPESADRLATGGRVLDGSAHGDVKMYTLTLKWTHATRLSEQTIRVGFANEDGDLVKDGGSAALESAAIERL</sequence>
<proteinExistence type="predicted"/>
<comment type="caution">
    <text evidence="2">The sequence shown here is derived from an EMBL/GenBank/DDBJ whole genome shotgun (WGS) entry which is preliminary data.</text>
</comment>
<evidence type="ECO:0000313" key="3">
    <source>
        <dbReference type="Proteomes" id="UP000053558"/>
    </source>
</evidence>
<dbReference type="RefSeq" id="XP_007770355.1">
    <property type="nucleotide sequence ID" value="XM_007772165.1"/>
</dbReference>
<dbReference type="KEGG" id="cput:CONPUDRAFT_155442"/>
<dbReference type="EMBL" id="JH711580">
    <property type="protein sequence ID" value="EIW80074.1"/>
    <property type="molecule type" value="Genomic_DNA"/>
</dbReference>
<gene>
    <name evidence="2" type="ORF">CONPUDRAFT_155442</name>
</gene>
<feature type="region of interest" description="Disordered" evidence="1">
    <location>
        <begin position="1"/>
        <end position="79"/>
    </location>
</feature>
<dbReference type="Proteomes" id="UP000053558">
    <property type="component" value="Unassembled WGS sequence"/>
</dbReference>
<dbReference type="AlphaFoldDB" id="A0A5M3MMS4"/>
<evidence type="ECO:0000256" key="1">
    <source>
        <dbReference type="SAM" id="MobiDB-lite"/>
    </source>
</evidence>
<evidence type="ECO:0000313" key="2">
    <source>
        <dbReference type="EMBL" id="EIW80074.1"/>
    </source>
</evidence>
<accession>A0A5M3MMS4</accession>
<keyword evidence="3" id="KW-1185">Reference proteome</keyword>
<organism evidence="2 3">
    <name type="scientific">Coniophora puteana (strain RWD-64-598)</name>
    <name type="common">Brown rot fungus</name>
    <dbReference type="NCBI Taxonomy" id="741705"/>
    <lineage>
        <taxon>Eukaryota</taxon>
        <taxon>Fungi</taxon>
        <taxon>Dikarya</taxon>
        <taxon>Basidiomycota</taxon>
        <taxon>Agaricomycotina</taxon>
        <taxon>Agaricomycetes</taxon>
        <taxon>Agaricomycetidae</taxon>
        <taxon>Boletales</taxon>
        <taxon>Coniophorineae</taxon>
        <taxon>Coniophoraceae</taxon>
        <taxon>Coniophora</taxon>
    </lineage>
</organism>
<reference evidence="3" key="1">
    <citation type="journal article" date="2012" name="Science">
        <title>The Paleozoic origin of enzymatic lignin decomposition reconstructed from 31 fungal genomes.</title>
        <authorList>
            <person name="Floudas D."/>
            <person name="Binder M."/>
            <person name="Riley R."/>
            <person name="Barry K."/>
            <person name="Blanchette R.A."/>
            <person name="Henrissat B."/>
            <person name="Martinez A.T."/>
            <person name="Otillar R."/>
            <person name="Spatafora J.W."/>
            <person name="Yadav J.S."/>
            <person name="Aerts A."/>
            <person name="Benoit I."/>
            <person name="Boyd A."/>
            <person name="Carlson A."/>
            <person name="Copeland A."/>
            <person name="Coutinho P.M."/>
            <person name="de Vries R.P."/>
            <person name="Ferreira P."/>
            <person name="Findley K."/>
            <person name="Foster B."/>
            <person name="Gaskell J."/>
            <person name="Glotzer D."/>
            <person name="Gorecki P."/>
            <person name="Heitman J."/>
            <person name="Hesse C."/>
            <person name="Hori C."/>
            <person name="Igarashi K."/>
            <person name="Jurgens J.A."/>
            <person name="Kallen N."/>
            <person name="Kersten P."/>
            <person name="Kohler A."/>
            <person name="Kuees U."/>
            <person name="Kumar T.K.A."/>
            <person name="Kuo A."/>
            <person name="LaButti K."/>
            <person name="Larrondo L.F."/>
            <person name="Lindquist E."/>
            <person name="Ling A."/>
            <person name="Lombard V."/>
            <person name="Lucas S."/>
            <person name="Lundell T."/>
            <person name="Martin R."/>
            <person name="McLaughlin D.J."/>
            <person name="Morgenstern I."/>
            <person name="Morin E."/>
            <person name="Murat C."/>
            <person name="Nagy L.G."/>
            <person name="Nolan M."/>
            <person name="Ohm R.A."/>
            <person name="Patyshakuliyeva A."/>
            <person name="Rokas A."/>
            <person name="Ruiz-Duenas F.J."/>
            <person name="Sabat G."/>
            <person name="Salamov A."/>
            <person name="Samejima M."/>
            <person name="Schmutz J."/>
            <person name="Slot J.C."/>
            <person name="St John F."/>
            <person name="Stenlid J."/>
            <person name="Sun H."/>
            <person name="Sun S."/>
            <person name="Syed K."/>
            <person name="Tsang A."/>
            <person name="Wiebenga A."/>
            <person name="Young D."/>
            <person name="Pisabarro A."/>
            <person name="Eastwood D.C."/>
            <person name="Martin F."/>
            <person name="Cullen D."/>
            <person name="Grigoriev I.V."/>
            <person name="Hibbett D.S."/>
        </authorList>
    </citation>
    <scope>NUCLEOTIDE SEQUENCE [LARGE SCALE GENOMIC DNA]</scope>
    <source>
        <strain evidence="3">RWD-64-598 SS2</strain>
    </source>
</reference>
<feature type="compositionally biased region" description="Basic and acidic residues" evidence="1">
    <location>
        <begin position="1"/>
        <end position="19"/>
    </location>
</feature>